<gene>
    <name evidence="2" type="ORF">OJ962_04035</name>
</gene>
<keyword evidence="3" id="KW-1185">Reference proteome</keyword>
<proteinExistence type="predicted"/>
<dbReference type="Gene3D" id="2.60.40.2700">
    <property type="match status" value="1"/>
</dbReference>
<protein>
    <submittedName>
        <fullName evidence="2">Uncharacterized protein</fullName>
    </submittedName>
</protein>
<feature type="compositionally biased region" description="Polar residues" evidence="1">
    <location>
        <begin position="157"/>
        <end position="171"/>
    </location>
</feature>
<dbReference type="RefSeq" id="WP_270006197.1">
    <property type="nucleotide sequence ID" value="NZ_JAPCID010000005.1"/>
</dbReference>
<evidence type="ECO:0000313" key="2">
    <source>
        <dbReference type="EMBL" id="MDA0136654.1"/>
    </source>
</evidence>
<accession>A0ABT4RDP1</accession>
<name>A0ABT4RDP1_9ACTN</name>
<dbReference type="EMBL" id="JAPCID010000005">
    <property type="protein sequence ID" value="MDA0136654.1"/>
    <property type="molecule type" value="Genomic_DNA"/>
</dbReference>
<evidence type="ECO:0000256" key="1">
    <source>
        <dbReference type="SAM" id="MobiDB-lite"/>
    </source>
</evidence>
<comment type="caution">
    <text evidence="2">The sequence shown here is derived from an EMBL/GenBank/DDBJ whole genome shotgun (WGS) entry which is preliminary data.</text>
</comment>
<evidence type="ECO:0000313" key="3">
    <source>
        <dbReference type="Proteomes" id="UP001147700"/>
    </source>
</evidence>
<organism evidence="2 3">
    <name type="scientific">Solirubrobacter deserti</name>
    <dbReference type="NCBI Taxonomy" id="2282478"/>
    <lineage>
        <taxon>Bacteria</taxon>
        <taxon>Bacillati</taxon>
        <taxon>Actinomycetota</taxon>
        <taxon>Thermoleophilia</taxon>
        <taxon>Solirubrobacterales</taxon>
        <taxon>Solirubrobacteraceae</taxon>
        <taxon>Solirubrobacter</taxon>
    </lineage>
</organism>
<dbReference type="Proteomes" id="UP001147700">
    <property type="component" value="Unassembled WGS sequence"/>
</dbReference>
<sequence length="178" mass="19269">MCYAENEGAASQLRTDCASVEGAITVSFDCGRDDYFSPAPAPGSYLATHWNTYDSVFMAPCATIAPACSGGAGAGEDPVTVPSPTTDPAIIGAVRRGATLKTTKGAWINRPTRFTYRWQRLTGSTWRAIPRADRRRYRPTDRDVGRRLRVVVAATNEDGTTATTSEPTARVSSRRHPQ</sequence>
<reference evidence="2" key="1">
    <citation type="submission" date="2022-10" db="EMBL/GenBank/DDBJ databases">
        <title>The WGS of Solirubrobacter sp. CPCC 204708.</title>
        <authorList>
            <person name="Jiang Z."/>
        </authorList>
    </citation>
    <scope>NUCLEOTIDE SEQUENCE</scope>
    <source>
        <strain evidence="2">CPCC 204708</strain>
    </source>
</reference>
<feature type="region of interest" description="Disordered" evidence="1">
    <location>
        <begin position="154"/>
        <end position="178"/>
    </location>
</feature>